<sequence>MTRSRLVVLAGCAALATTALVTPAAGADATALGRVYVQANYAGSNGTWVEVCDMERDGNGVYGLFWVNGGSKPTELWDGSGSSGGCGNATYGSVQKFRVCEDVVGLDICSSEARP</sequence>
<feature type="chain" id="PRO_5039556015" evidence="1">
    <location>
        <begin position="28"/>
        <end position="115"/>
    </location>
</feature>
<dbReference type="EMBL" id="JACHJS010000001">
    <property type="protein sequence ID" value="MBB4965564.1"/>
    <property type="molecule type" value="Genomic_DNA"/>
</dbReference>
<dbReference type="RefSeq" id="WP_184669159.1">
    <property type="nucleotide sequence ID" value="NZ_BAABAI010000029.1"/>
</dbReference>
<name>A0A7W7T2W0_9PSEU</name>
<organism evidence="2 3">
    <name type="scientific">Saccharothrix violaceirubra</name>
    <dbReference type="NCBI Taxonomy" id="413306"/>
    <lineage>
        <taxon>Bacteria</taxon>
        <taxon>Bacillati</taxon>
        <taxon>Actinomycetota</taxon>
        <taxon>Actinomycetes</taxon>
        <taxon>Pseudonocardiales</taxon>
        <taxon>Pseudonocardiaceae</taxon>
        <taxon>Saccharothrix</taxon>
    </lineage>
</organism>
<proteinExistence type="predicted"/>
<reference evidence="2 3" key="1">
    <citation type="submission" date="2020-08" db="EMBL/GenBank/DDBJ databases">
        <title>Sequencing the genomes of 1000 actinobacteria strains.</title>
        <authorList>
            <person name="Klenk H.-P."/>
        </authorList>
    </citation>
    <scope>NUCLEOTIDE SEQUENCE [LARGE SCALE GENOMIC DNA]</scope>
    <source>
        <strain evidence="2 3">DSM 45084</strain>
    </source>
</reference>
<dbReference type="AlphaFoldDB" id="A0A7W7T2W0"/>
<comment type="caution">
    <text evidence="2">The sequence shown here is derived from an EMBL/GenBank/DDBJ whole genome shotgun (WGS) entry which is preliminary data.</text>
</comment>
<dbReference type="Proteomes" id="UP000542674">
    <property type="component" value="Unassembled WGS sequence"/>
</dbReference>
<feature type="signal peptide" evidence="1">
    <location>
        <begin position="1"/>
        <end position="27"/>
    </location>
</feature>
<accession>A0A7W7T2W0</accession>
<keyword evidence="1" id="KW-0732">Signal</keyword>
<evidence type="ECO:0000313" key="3">
    <source>
        <dbReference type="Proteomes" id="UP000542674"/>
    </source>
</evidence>
<protein>
    <submittedName>
        <fullName evidence="2">Uncharacterized protein</fullName>
    </submittedName>
</protein>
<evidence type="ECO:0000256" key="1">
    <source>
        <dbReference type="SAM" id="SignalP"/>
    </source>
</evidence>
<evidence type="ECO:0000313" key="2">
    <source>
        <dbReference type="EMBL" id="MBB4965564.1"/>
    </source>
</evidence>
<gene>
    <name evidence="2" type="ORF">F4559_002923</name>
</gene>
<keyword evidence="3" id="KW-1185">Reference proteome</keyword>